<organism evidence="3 4">
    <name type="scientific">Achlya hypogyna</name>
    <name type="common">Oomycete</name>
    <name type="synonym">Protoachlya hypogyna</name>
    <dbReference type="NCBI Taxonomy" id="1202772"/>
    <lineage>
        <taxon>Eukaryota</taxon>
        <taxon>Sar</taxon>
        <taxon>Stramenopiles</taxon>
        <taxon>Oomycota</taxon>
        <taxon>Saprolegniomycetes</taxon>
        <taxon>Saprolegniales</taxon>
        <taxon>Achlyaceae</taxon>
        <taxon>Achlya</taxon>
    </lineage>
</organism>
<dbReference type="SMART" id="SM00367">
    <property type="entry name" value="LRR_CC"/>
    <property type="match status" value="5"/>
</dbReference>
<reference evidence="3 4" key="1">
    <citation type="journal article" date="2014" name="Genome Biol. Evol.">
        <title>The secreted proteins of Achlya hypogyna and Thraustotheca clavata identify the ancestral oomycete secretome and reveal gene acquisitions by horizontal gene transfer.</title>
        <authorList>
            <person name="Misner I."/>
            <person name="Blouin N."/>
            <person name="Leonard G."/>
            <person name="Richards T.A."/>
            <person name="Lane C.E."/>
        </authorList>
    </citation>
    <scope>NUCLEOTIDE SEQUENCE [LARGE SCALE GENOMIC DNA]</scope>
    <source>
        <strain evidence="3 4">ATCC 48635</strain>
    </source>
</reference>
<evidence type="ECO:0000259" key="2">
    <source>
        <dbReference type="Pfam" id="PF25372"/>
    </source>
</evidence>
<dbReference type="SUPFAM" id="SSF52047">
    <property type="entry name" value="RNI-like"/>
    <property type="match status" value="1"/>
</dbReference>
<dbReference type="PANTHER" id="PTHR13382:SF69">
    <property type="entry name" value="FI18408P1"/>
    <property type="match status" value="1"/>
</dbReference>
<dbReference type="PANTHER" id="PTHR13382">
    <property type="entry name" value="MITOCHONDRIAL ATP SYNTHASE COUPLING FACTOR B"/>
    <property type="match status" value="1"/>
</dbReference>
<dbReference type="STRING" id="1202772.A0A1V9YZM8"/>
<name>A0A1V9YZM8_ACHHY</name>
<gene>
    <name evidence="3" type="ORF">ACHHYP_05076</name>
</gene>
<keyword evidence="4" id="KW-1185">Reference proteome</keyword>
<dbReference type="Pfam" id="PF25372">
    <property type="entry name" value="DUF7885"/>
    <property type="match status" value="1"/>
</dbReference>
<dbReference type="EMBL" id="JNBR01000562">
    <property type="protein sequence ID" value="OQR90990.1"/>
    <property type="molecule type" value="Genomic_DNA"/>
</dbReference>
<dbReference type="InterPro" id="IPR050648">
    <property type="entry name" value="F-box_LRR-repeat"/>
</dbReference>
<proteinExistence type="predicted"/>
<dbReference type="Gene3D" id="3.80.10.10">
    <property type="entry name" value="Ribonuclease Inhibitor"/>
    <property type="match status" value="1"/>
</dbReference>
<dbReference type="OrthoDB" id="10257471at2759"/>
<feature type="domain" description="F-box/LRR-repeat protein 15-like leucin rich repeat" evidence="2">
    <location>
        <begin position="105"/>
        <end position="218"/>
    </location>
</feature>
<dbReference type="InterPro" id="IPR032675">
    <property type="entry name" value="LRR_dom_sf"/>
</dbReference>
<comment type="caution">
    <text evidence="3">The sequence shown here is derived from an EMBL/GenBank/DDBJ whole genome shotgun (WGS) entry which is preliminary data.</text>
</comment>
<dbReference type="Proteomes" id="UP000243579">
    <property type="component" value="Unassembled WGS sequence"/>
</dbReference>
<sequence>MALWHLKHAPLSNAKKAQHSLLDLICRKEVVYGDSLSMEPVIARVAAYLDCEHVVGQDKTRLVLASTLLRLSRKHYALVTKNPWYFRALVLRRPTKDKLSKLRELLELHATALHCLDVSFCHEYITDDVLESLVKPCVHLRQCILWGCHQLTDHGLIALATHCRYLTFLNFGGCPRITDAAIEIIGHELLYLDNLHMSGCKKVTDAGVAALAAYSRVVLQLTPPTTEPFRTPLEFDLHHMMTQLRMFDCKKVGYREVAPGCHELVLWFGSRPKAVSLWCTLDAKGRQSKYVPKLTSFDQSVAYAGWYQCISLKVLNVTGCALVTDVSLRRVRDVHVQLRVLR</sequence>
<dbReference type="InterPro" id="IPR006553">
    <property type="entry name" value="Leu-rich_rpt_Cys-con_subtyp"/>
</dbReference>
<evidence type="ECO:0000256" key="1">
    <source>
        <dbReference type="ARBA" id="ARBA00022786"/>
    </source>
</evidence>
<keyword evidence="1" id="KW-0833">Ubl conjugation pathway</keyword>
<evidence type="ECO:0000313" key="4">
    <source>
        <dbReference type="Proteomes" id="UP000243579"/>
    </source>
</evidence>
<dbReference type="GO" id="GO:0005737">
    <property type="term" value="C:cytoplasm"/>
    <property type="evidence" value="ECO:0007669"/>
    <property type="project" value="TreeGrafter"/>
</dbReference>
<protein>
    <recommendedName>
        <fullName evidence="2">F-box/LRR-repeat protein 15-like leucin rich repeat domain-containing protein</fullName>
    </recommendedName>
</protein>
<accession>A0A1V9YZM8</accession>
<dbReference type="InterPro" id="IPR057207">
    <property type="entry name" value="FBXL15_LRR"/>
</dbReference>
<evidence type="ECO:0000313" key="3">
    <source>
        <dbReference type="EMBL" id="OQR90990.1"/>
    </source>
</evidence>
<dbReference type="AlphaFoldDB" id="A0A1V9YZM8"/>